<dbReference type="InterPro" id="IPR036568">
    <property type="entry name" value="GGCT-like_sf"/>
</dbReference>
<dbReference type="SUPFAM" id="SSF110857">
    <property type="entry name" value="Gamma-glutamyl cyclotransferase-like"/>
    <property type="match status" value="1"/>
</dbReference>
<reference evidence="4 5" key="1">
    <citation type="submission" date="2019-04" db="EMBL/GenBank/DDBJ databases">
        <title>Azoarcus nasutitermitis sp. nov. isolated from termite nest.</title>
        <authorList>
            <person name="Lin S.-Y."/>
            <person name="Hameed A."/>
            <person name="Hsu Y.-H."/>
            <person name="Young C.-C."/>
        </authorList>
    </citation>
    <scope>NUCLEOTIDE SEQUENCE [LARGE SCALE GENOMIC DNA]</scope>
    <source>
        <strain evidence="4 5">CC-YHH838</strain>
    </source>
</reference>
<evidence type="ECO:0000313" key="4">
    <source>
        <dbReference type="EMBL" id="THF62382.1"/>
    </source>
</evidence>
<evidence type="ECO:0000313" key="5">
    <source>
        <dbReference type="Proteomes" id="UP000308430"/>
    </source>
</evidence>
<accession>A0A4S4ARI2</accession>
<proteinExistence type="predicted"/>
<name>A0A4S4ARI2_9RHOO</name>
<comment type="caution">
    <text evidence="4">The sequence shown here is derived from an EMBL/GenBank/DDBJ whole genome shotgun (WGS) entry which is preliminary data.</text>
</comment>
<dbReference type="InterPro" id="IPR045038">
    <property type="entry name" value="AIG2-like"/>
</dbReference>
<keyword evidence="5" id="KW-1185">Reference proteome</keyword>
<evidence type="ECO:0000256" key="1">
    <source>
        <dbReference type="ARBA" id="ARBA00022679"/>
    </source>
</evidence>
<evidence type="ECO:0000256" key="2">
    <source>
        <dbReference type="ARBA" id="ARBA00030602"/>
    </source>
</evidence>
<protein>
    <recommendedName>
        <fullName evidence="2">Putative gamma-glutamylcyclotransferase</fullName>
    </recommendedName>
</protein>
<dbReference type="CDD" id="cd06661">
    <property type="entry name" value="GGCT_like"/>
    <property type="match status" value="1"/>
</dbReference>
<dbReference type="Gene3D" id="3.10.490.10">
    <property type="entry name" value="Gamma-glutamyl cyclotransferase-like"/>
    <property type="match status" value="1"/>
</dbReference>
<dbReference type="InterPro" id="IPR013024">
    <property type="entry name" value="GGCT-like"/>
</dbReference>
<feature type="domain" description="Gamma-glutamylcyclotransferase AIG2-like" evidence="3">
    <location>
        <begin position="5"/>
        <end position="116"/>
    </location>
</feature>
<organism evidence="4 5">
    <name type="scientific">Pseudothauera nasutitermitis</name>
    <dbReference type="NCBI Taxonomy" id="2565930"/>
    <lineage>
        <taxon>Bacteria</taxon>
        <taxon>Pseudomonadati</taxon>
        <taxon>Pseudomonadota</taxon>
        <taxon>Betaproteobacteria</taxon>
        <taxon>Rhodocyclales</taxon>
        <taxon>Zoogloeaceae</taxon>
        <taxon>Pseudothauera</taxon>
    </lineage>
</organism>
<dbReference type="PANTHER" id="PTHR31544">
    <property type="entry name" value="AIG2-LIKE PROTEIN D"/>
    <property type="match status" value="1"/>
</dbReference>
<dbReference type="EMBL" id="SSOC01000007">
    <property type="protein sequence ID" value="THF62382.1"/>
    <property type="molecule type" value="Genomic_DNA"/>
</dbReference>
<dbReference type="Proteomes" id="UP000308430">
    <property type="component" value="Unassembled WGS sequence"/>
</dbReference>
<evidence type="ECO:0000259" key="3">
    <source>
        <dbReference type="Pfam" id="PF06094"/>
    </source>
</evidence>
<sequence length="138" mass="15047">MPASCFTYGSLMCEDIMTHVAGVALDSSQATLAGHARHPVRGEHYPAIVPRAGARVEGRLYFAVDAAAFARLDAFEGDLYLRSTVDVCLPDGRVVAAQAYLLRPAHTGLLEPGEWDFAAFLADGKTRFQKRYLGFSRL</sequence>
<dbReference type="PANTHER" id="PTHR31544:SF2">
    <property type="entry name" value="AIG2-LIKE PROTEIN D"/>
    <property type="match status" value="1"/>
</dbReference>
<dbReference type="GO" id="GO:0016740">
    <property type="term" value="F:transferase activity"/>
    <property type="evidence" value="ECO:0007669"/>
    <property type="project" value="UniProtKB-KW"/>
</dbReference>
<keyword evidence="1 4" id="KW-0808">Transferase</keyword>
<gene>
    <name evidence="4" type="ORF">E6C76_18880</name>
</gene>
<dbReference type="OrthoDB" id="279154at2"/>
<dbReference type="InterPro" id="IPR009288">
    <property type="entry name" value="AIG2-like_dom"/>
</dbReference>
<dbReference type="RefSeq" id="WP_136349804.1">
    <property type="nucleotide sequence ID" value="NZ_SSOC01000007.1"/>
</dbReference>
<dbReference type="Pfam" id="PF06094">
    <property type="entry name" value="GGACT"/>
    <property type="match status" value="1"/>
</dbReference>
<dbReference type="AlphaFoldDB" id="A0A4S4ARI2"/>